<evidence type="ECO:0000256" key="2">
    <source>
        <dbReference type="ARBA" id="ARBA00007401"/>
    </source>
</evidence>
<dbReference type="InterPro" id="IPR006101">
    <property type="entry name" value="Glyco_hydro_2"/>
</dbReference>
<dbReference type="GO" id="GO:0004565">
    <property type="term" value="F:beta-galactosidase activity"/>
    <property type="evidence" value="ECO:0007669"/>
    <property type="project" value="UniProtKB-EC"/>
</dbReference>
<evidence type="ECO:0000256" key="3">
    <source>
        <dbReference type="ARBA" id="ARBA00012756"/>
    </source>
</evidence>
<dbReference type="InterPro" id="IPR006104">
    <property type="entry name" value="Glyco_hydro_2_N"/>
</dbReference>
<dbReference type="SUPFAM" id="SSF51445">
    <property type="entry name" value="(Trans)glycosidases"/>
    <property type="match status" value="1"/>
</dbReference>
<dbReference type="InterPro" id="IPR006102">
    <property type="entry name" value="Ig-like_GH2"/>
</dbReference>
<reference evidence="10 11" key="1">
    <citation type="journal article" date="2011" name="J. Bacteriol.">
        <title>Complete genome sequence of the cellulose-degrading bacterium Cellulosilyticum lentocellum.</title>
        <authorList>
            <consortium name="US DOE Joint Genome Institute"/>
            <person name="Miller D.A."/>
            <person name="Suen G."/>
            <person name="Bruce D."/>
            <person name="Copeland A."/>
            <person name="Cheng J.F."/>
            <person name="Detter C."/>
            <person name="Goodwin L.A."/>
            <person name="Han C.S."/>
            <person name="Hauser L.J."/>
            <person name="Land M.L."/>
            <person name="Lapidus A."/>
            <person name="Lucas S."/>
            <person name="Meincke L."/>
            <person name="Pitluck S."/>
            <person name="Tapia R."/>
            <person name="Teshima H."/>
            <person name="Woyke T."/>
            <person name="Fox B.G."/>
            <person name="Angert E.R."/>
            <person name="Currie C.R."/>
        </authorList>
    </citation>
    <scope>NUCLEOTIDE SEQUENCE [LARGE SCALE GENOMIC DNA]</scope>
    <source>
        <strain evidence="11">ATCC 49066 / DSM 5427 / NCIMB 11756 / RHM5</strain>
    </source>
</reference>
<dbReference type="InterPro" id="IPR008979">
    <property type="entry name" value="Galactose-bd-like_sf"/>
</dbReference>
<feature type="domain" description="Glycoside hydrolase family 2 immunoglobulin-like beta-sandwich" evidence="7">
    <location>
        <begin position="228"/>
        <end position="330"/>
    </location>
</feature>
<dbReference type="GO" id="GO:0009341">
    <property type="term" value="C:beta-galactosidase complex"/>
    <property type="evidence" value="ECO:0007669"/>
    <property type="project" value="TreeGrafter"/>
</dbReference>
<evidence type="ECO:0000259" key="9">
    <source>
        <dbReference type="Pfam" id="PF02837"/>
    </source>
</evidence>
<evidence type="ECO:0000256" key="6">
    <source>
        <dbReference type="RuleBase" id="RU361154"/>
    </source>
</evidence>
<organism evidence="10 11">
    <name type="scientific">Cellulosilyticum lentocellum (strain ATCC 49066 / DSM 5427 / NCIMB 11756 / RHM5)</name>
    <name type="common">Clostridium lentocellum</name>
    <dbReference type="NCBI Taxonomy" id="642492"/>
    <lineage>
        <taxon>Bacteria</taxon>
        <taxon>Bacillati</taxon>
        <taxon>Bacillota</taxon>
        <taxon>Clostridia</taxon>
        <taxon>Lachnospirales</taxon>
        <taxon>Cellulosilyticaceae</taxon>
        <taxon>Cellulosilyticum</taxon>
    </lineage>
</organism>
<proteinExistence type="inferred from homology"/>
<dbReference type="InterPro" id="IPR036156">
    <property type="entry name" value="Beta-gal/glucu_dom_sf"/>
</dbReference>
<dbReference type="PROSITE" id="PS00608">
    <property type="entry name" value="GLYCOSYL_HYDROL_F2_2"/>
    <property type="match status" value="1"/>
</dbReference>
<dbReference type="RefSeq" id="WP_013655302.1">
    <property type="nucleotide sequence ID" value="NC_015275.1"/>
</dbReference>
<protein>
    <recommendedName>
        <fullName evidence="3">beta-galactosidase</fullName>
        <ecNumber evidence="3">3.2.1.23</ecNumber>
    </recommendedName>
</protein>
<dbReference type="HOGENOM" id="CLU_002346_3_2_9"/>
<dbReference type="Gene3D" id="2.60.40.10">
    <property type="entry name" value="Immunoglobulins"/>
    <property type="match status" value="1"/>
</dbReference>
<dbReference type="InterPro" id="IPR006103">
    <property type="entry name" value="Glyco_hydro_2_cat"/>
</dbReference>
<dbReference type="PROSITE" id="PS00719">
    <property type="entry name" value="GLYCOSYL_HYDROL_F2_1"/>
    <property type="match status" value="1"/>
</dbReference>
<dbReference type="InterPro" id="IPR023232">
    <property type="entry name" value="Glyco_hydro_2_AS"/>
</dbReference>
<evidence type="ECO:0000256" key="5">
    <source>
        <dbReference type="ARBA" id="ARBA00023295"/>
    </source>
</evidence>
<evidence type="ECO:0000256" key="1">
    <source>
        <dbReference type="ARBA" id="ARBA00001412"/>
    </source>
</evidence>
<evidence type="ECO:0000259" key="7">
    <source>
        <dbReference type="Pfam" id="PF00703"/>
    </source>
</evidence>
<keyword evidence="11" id="KW-1185">Reference proteome</keyword>
<dbReference type="InterPro" id="IPR023230">
    <property type="entry name" value="Glyco_hydro_2_CS"/>
</dbReference>
<dbReference type="InterPro" id="IPR050347">
    <property type="entry name" value="Bact_Beta-galactosidase"/>
</dbReference>
<dbReference type="EMBL" id="CP002582">
    <property type="protein sequence ID" value="ADZ82001.1"/>
    <property type="molecule type" value="Genomic_DNA"/>
</dbReference>
<gene>
    <name evidence="10" type="ordered locus">Clole_0249</name>
</gene>
<dbReference type="eggNOG" id="COG3250">
    <property type="taxonomic scope" value="Bacteria"/>
</dbReference>
<dbReference type="STRING" id="642492.Clole_0249"/>
<name>F2JIS9_CELLD</name>
<dbReference type="SUPFAM" id="SSF49785">
    <property type="entry name" value="Galactose-binding domain-like"/>
    <property type="match status" value="1"/>
</dbReference>
<dbReference type="Gene3D" id="3.20.20.80">
    <property type="entry name" value="Glycosidases"/>
    <property type="match status" value="1"/>
</dbReference>
<keyword evidence="5 6" id="KW-0326">Glycosidase</keyword>
<dbReference type="Pfam" id="PF02837">
    <property type="entry name" value="Glyco_hydro_2_N"/>
    <property type="match status" value="1"/>
</dbReference>
<evidence type="ECO:0000259" key="8">
    <source>
        <dbReference type="Pfam" id="PF02836"/>
    </source>
</evidence>
<dbReference type="KEGG" id="cle:Clole_0249"/>
<evidence type="ECO:0000313" key="10">
    <source>
        <dbReference type="EMBL" id="ADZ82001.1"/>
    </source>
</evidence>
<dbReference type="Proteomes" id="UP000008467">
    <property type="component" value="Chromosome"/>
</dbReference>
<dbReference type="Pfam" id="PF00703">
    <property type="entry name" value="Glyco_hydro_2"/>
    <property type="match status" value="1"/>
</dbReference>
<evidence type="ECO:0000313" key="11">
    <source>
        <dbReference type="Proteomes" id="UP000008467"/>
    </source>
</evidence>
<dbReference type="Gene3D" id="2.60.120.260">
    <property type="entry name" value="Galactose-binding domain-like"/>
    <property type="match status" value="1"/>
</dbReference>
<dbReference type="PRINTS" id="PR00132">
    <property type="entry name" value="GLHYDRLASE2"/>
</dbReference>
<feature type="domain" description="Glycoside hydrolase family 2 catalytic" evidence="8">
    <location>
        <begin position="332"/>
        <end position="624"/>
    </location>
</feature>
<dbReference type="InterPro" id="IPR017853">
    <property type="entry name" value="GH"/>
</dbReference>
<comment type="catalytic activity">
    <reaction evidence="1">
        <text>Hydrolysis of terminal non-reducing beta-D-galactose residues in beta-D-galactosides.</text>
        <dbReference type="EC" id="3.2.1.23"/>
    </reaction>
</comment>
<dbReference type="SUPFAM" id="SSF49303">
    <property type="entry name" value="beta-Galactosidase/glucuronidase domain"/>
    <property type="match status" value="1"/>
</dbReference>
<dbReference type="AlphaFoldDB" id="F2JIS9"/>
<keyword evidence="4 6" id="KW-0378">Hydrolase</keyword>
<accession>F2JIS9</accession>
<dbReference type="EC" id="3.2.1.23" evidence="3"/>
<sequence>MNAKMTWLDDPEVFGVNKLAAHSDHLFYPSKEEMLKKESSLMQSLNGVWQFAYANNAKERPIDFYKPEYDASGFGSIEVPSHIELNHHDKIHYINTMYPWEGHIYRRPVKEDTPEGIGLFSEASYNPVGAYRTTFDLAPGLRNKPITICFEGVEQAMYVWLNGAFIGYGEDSFTPSEFDLTPFIKEQGNVLCVEVHKRSCAAFLEDQDFFRFFGIFRNVTLYAKPELHVEDFYVKPELAEDQRSGSFGVEMKLSGKVVKGTVKIYLRDQKGKELLAAQMPASEKVIFAPVTLEDITPWSHETPYLYEFLIEVYNEANVLVELVPYLVGFRRIEIKNNMMLLNGKRLRLLGVNRHEWSAKTGRVITKEEMVWDIGCMLRNGINAVRTSHYPNQIPWYTLCDEAGLYVMAEVNMETHGSWQKMGAVEPSWNLPGSDKKWLAAVLDRAKTNFEVFKNHPSILFWSLGNESYAEENIAAMHDYYKAVDCSRLVHYEGVHHNRAYEDRISDVESRMYARPAEIIAYLENQPKKPFILCEYMHDMGNSLGGMKDYMELFDRFEMYQGGFIWDFIDQGLMVNDEVTGAQVIRYGGDFDDRPSDYEFSGNGIVFATREEKPAMQEVKYYYERYK</sequence>
<dbReference type="PANTHER" id="PTHR46323:SF2">
    <property type="entry name" value="BETA-GALACTOSIDASE"/>
    <property type="match status" value="1"/>
</dbReference>
<feature type="domain" description="Glycosyl hydrolases family 2 sugar binding" evidence="9">
    <location>
        <begin position="42"/>
        <end position="225"/>
    </location>
</feature>
<dbReference type="InterPro" id="IPR013783">
    <property type="entry name" value="Ig-like_fold"/>
</dbReference>
<dbReference type="Pfam" id="PF02836">
    <property type="entry name" value="Glyco_hydro_2_C"/>
    <property type="match status" value="1"/>
</dbReference>
<dbReference type="PANTHER" id="PTHR46323">
    <property type="entry name" value="BETA-GALACTOSIDASE"/>
    <property type="match status" value="1"/>
</dbReference>
<comment type="similarity">
    <text evidence="2 6">Belongs to the glycosyl hydrolase 2 family.</text>
</comment>
<dbReference type="GO" id="GO:0005990">
    <property type="term" value="P:lactose catabolic process"/>
    <property type="evidence" value="ECO:0007669"/>
    <property type="project" value="TreeGrafter"/>
</dbReference>
<evidence type="ECO:0000256" key="4">
    <source>
        <dbReference type="ARBA" id="ARBA00022801"/>
    </source>
</evidence>